<feature type="transmembrane region" description="Helical" evidence="8">
    <location>
        <begin position="315"/>
        <end position="334"/>
    </location>
</feature>
<dbReference type="GO" id="GO:0010041">
    <property type="term" value="P:response to iron(III) ion"/>
    <property type="evidence" value="ECO:0007669"/>
    <property type="project" value="TreeGrafter"/>
</dbReference>
<dbReference type="GO" id="GO:0016763">
    <property type="term" value="F:pentosyltransferase activity"/>
    <property type="evidence" value="ECO:0007669"/>
    <property type="project" value="TreeGrafter"/>
</dbReference>
<dbReference type="Proteomes" id="UP000179219">
    <property type="component" value="Unassembled WGS sequence"/>
</dbReference>
<evidence type="ECO:0000256" key="1">
    <source>
        <dbReference type="ARBA" id="ARBA00004651"/>
    </source>
</evidence>
<evidence type="ECO:0000256" key="3">
    <source>
        <dbReference type="ARBA" id="ARBA00022676"/>
    </source>
</evidence>
<evidence type="ECO:0000313" key="11">
    <source>
        <dbReference type="Proteomes" id="UP000179219"/>
    </source>
</evidence>
<sequence>MKNKFTQIVILGIIIVISTFLYSYKLEVIPNGFYVDEAAVAYNAYSILLTGKDIFGQSYPILFRLLGSYTPPLFIYISVLFFKLFGMGIFTLRIISVMSAVTCVIFFYLIVRNLGIFKMEKSYLITTFFFAISPWLFFNARLGYEVTLAFLLFNVGVYFLLLAFDEPKNYIWSMIFLSLSTYTAHTQRFLTPIFIAFYLLVFVKDIFKKQNIRYLIISSVVTLLIQIPHFMVINTPAFWVKNERLIESGNGSIIKDVFNQAISYLSTKNLFYQLSDIDIQHTIPEISVMYNWMVIPFLVGLFFLFYKLKERKFRFLILLFFVSLIPAILSGKFISIQRALPFMLPLVIVIGLGMDQFFLRFNRIINIVFVFLLSFYSLILLYRSYFILFPIERAEGWNYGYSDAAEFIYNNPKKHFLVDNNRNPRNYILLLYYLRYPPIDYQLELNPKYKSDYYLSLPTEDSYRFSNIEVRAIDWKTDSCKDQVIIGDPLSISESQAKEHFLDQVYEIFSPKKERILVFYKTNPKIKCKLSLNSF</sequence>
<evidence type="ECO:0000313" key="10">
    <source>
        <dbReference type="EMBL" id="OGM08172.1"/>
    </source>
</evidence>
<dbReference type="PANTHER" id="PTHR33908:SF3">
    <property type="entry name" value="UNDECAPRENYL PHOSPHATE-ALPHA-4-AMINO-4-DEOXY-L-ARABINOSE ARABINOSYL TRANSFERASE"/>
    <property type="match status" value="1"/>
</dbReference>
<feature type="transmembrane region" description="Helical" evidence="8">
    <location>
        <begin position="89"/>
        <end position="110"/>
    </location>
</feature>
<reference evidence="10 11" key="1">
    <citation type="journal article" date="2016" name="Nat. Commun.">
        <title>Thousands of microbial genomes shed light on interconnected biogeochemical processes in an aquifer system.</title>
        <authorList>
            <person name="Anantharaman K."/>
            <person name="Brown C.T."/>
            <person name="Hug L.A."/>
            <person name="Sharon I."/>
            <person name="Castelle C.J."/>
            <person name="Probst A.J."/>
            <person name="Thomas B.C."/>
            <person name="Singh A."/>
            <person name="Wilkins M.J."/>
            <person name="Karaoz U."/>
            <person name="Brodie E.L."/>
            <person name="Williams K.H."/>
            <person name="Hubbard S.S."/>
            <person name="Banfield J.F."/>
        </authorList>
    </citation>
    <scope>NUCLEOTIDE SEQUENCE [LARGE SCALE GENOMIC DNA]</scope>
</reference>
<name>A0A1F7WZ85_9BACT</name>
<keyword evidence="4" id="KW-0808">Transferase</keyword>
<dbReference type="AlphaFoldDB" id="A0A1F7WZ85"/>
<dbReference type="Pfam" id="PF13231">
    <property type="entry name" value="PMT_2"/>
    <property type="match status" value="1"/>
</dbReference>
<proteinExistence type="predicted"/>
<feature type="transmembrane region" description="Helical" evidence="8">
    <location>
        <begin position="340"/>
        <end position="358"/>
    </location>
</feature>
<dbReference type="InterPro" id="IPR038731">
    <property type="entry name" value="RgtA/B/C-like"/>
</dbReference>
<keyword evidence="5 8" id="KW-0812">Transmembrane</keyword>
<feature type="transmembrane region" description="Helical" evidence="8">
    <location>
        <begin position="289"/>
        <end position="308"/>
    </location>
</feature>
<evidence type="ECO:0000256" key="6">
    <source>
        <dbReference type="ARBA" id="ARBA00022989"/>
    </source>
</evidence>
<accession>A0A1F7WZ85</accession>
<evidence type="ECO:0000256" key="7">
    <source>
        <dbReference type="ARBA" id="ARBA00023136"/>
    </source>
</evidence>
<evidence type="ECO:0000256" key="4">
    <source>
        <dbReference type="ARBA" id="ARBA00022679"/>
    </source>
</evidence>
<evidence type="ECO:0000256" key="2">
    <source>
        <dbReference type="ARBA" id="ARBA00022475"/>
    </source>
</evidence>
<dbReference type="GO" id="GO:0009103">
    <property type="term" value="P:lipopolysaccharide biosynthetic process"/>
    <property type="evidence" value="ECO:0007669"/>
    <property type="project" value="UniProtKB-ARBA"/>
</dbReference>
<feature type="transmembrane region" description="Helical" evidence="8">
    <location>
        <begin position="61"/>
        <end position="82"/>
    </location>
</feature>
<feature type="domain" description="Glycosyltransferase RgtA/B/C/D-like" evidence="9">
    <location>
        <begin position="71"/>
        <end position="230"/>
    </location>
</feature>
<comment type="subcellular location">
    <subcellularLocation>
        <location evidence="1">Cell membrane</location>
        <topology evidence="1">Multi-pass membrane protein</topology>
    </subcellularLocation>
</comment>
<dbReference type="InterPro" id="IPR050297">
    <property type="entry name" value="LipidA_mod_glycosyltrf_83"/>
</dbReference>
<feature type="transmembrane region" description="Helical" evidence="8">
    <location>
        <begin position="122"/>
        <end position="139"/>
    </location>
</feature>
<keyword evidence="6 8" id="KW-1133">Transmembrane helix</keyword>
<keyword evidence="2" id="KW-1003">Cell membrane</keyword>
<organism evidence="10 11">
    <name type="scientific">Candidatus Woesebacteria bacterium RBG_13_34_9</name>
    <dbReference type="NCBI Taxonomy" id="1802477"/>
    <lineage>
        <taxon>Bacteria</taxon>
        <taxon>Candidatus Woeseibacteriota</taxon>
    </lineage>
</organism>
<dbReference type="EMBL" id="MGFP01000059">
    <property type="protein sequence ID" value="OGM08172.1"/>
    <property type="molecule type" value="Genomic_DNA"/>
</dbReference>
<evidence type="ECO:0000256" key="8">
    <source>
        <dbReference type="SAM" id="Phobius"/>
    </source>
</evidence>
<feature type="transmembrane region" description="Helical" evidence="8">
    <location>
        <begin position="189"/>
        <end position="207"/>
    </location>
</feature>
<gene>
    <name evidence="10" type="ORF">A2159_01680</name>
</gene>
<dbReference type="GO" id="GO:0005886">
    <property type="term" value="C:plasma membrane"/>
    <property type="evidence" value="ECO:0007669"/>
    <property type="project" value="UniProtKB-SubCell"/>
</dbReference>
<feature type="transmembrane region" description="Helical" evidence="8">
    <location>
        <begin position="214"/>
        <end position="233"/>
    </location>
</feature>
<protein>
    <recommendedName>
        <fullName evidence="9">Glycosyltransferase RgtA/B/C/D-like domain-containing protein</fullName>
    </recommendedName>
</protein>
<feature type="transmembrane region" description="Helical" evidence="8">
    <location>
        <begin position="365"/>
        <end position="385"/>
    </location>
</feature>
<feature type="transmembrane region" description="Helical" evidence="8">
    <location>
        <begin position="146"/>
        <end position="164"/>
    </location>
</feature>
<keyword evidence="7 8" id="KW-0472">Membrane</keyword>
<evidence type="ECO:0000256" key="5">
    <source>
        <dbReference type="ARBA" id="ARBA00022692"/>
    </source>
</evidence>
<feature type="transmembrane region" description="Helical" evidence="8">
    <location>
        <begin position="7"/>
        <end position="24"/>
    </location>
</feature>
<comment type="caution">
    <text evidence="10">The sequence shown here is derived from an EMBL/GenBank/DDBJ whole genome shotgun (WGS) entry which is preliminary data.</text>
</comment>
<dbReference type="PANTHER" id="PTHR33908">
    <property type="entry name" value="MANNOSYLTRANSFERASE YKCB-RELATED"/>
    <property type="match status" value="1"/>
</dbReference>
<evidence type="ECO:0000259" key="9">
    <source>
        <dbReference type="Pfam" id="PF13231"/>
    </source>
</evidence>
<keyword evidence="3" id="KW-0328">Glycosyltransferase</keyword>